<dbReference type="EC" id="1.4.1.1" evidence="3 6"/>
<evidence type="ECO:0000313" key="13">
    <source>
        <dbReference type="Proteomes" id="UP000234384"/>
    </source>
</evidence>
<keyword evidence="5 6" id="KW-0520">NAD</keyword>
<evidence type="ECO:0000256" key="5">
    <source>
        <dbReference type="ARBA" id="ARBA00023027"/>
    </source>
</evidence>
<dbReference type="RefSeq" id="WP_101954065.1">
    <property type="nucleotide sequence ID" value="NZ_PKHE01000006.1"/>
</dbReference>
<dbReference type="GO" id="GO:0042853">
    <property type="term" value="P:L-alanine catabolic process"/>
    <property type="evidence" value="ECO:0007669"/>
    <property type="project" value="UniProtKB-UniPathway"/>
</dbReference>
<dbReference type="GO" id="GO:0000286">
    <property type="term" value="F:alanine dehydrogenase activity"/>
    <property type="evidence" value="ECO:0007669"/>
    <property type="project" value="UniProtKB-UniRule"/>
</dbReference>
<gene>
    <name evidence="12" type="primary">ald</name>
    <name evidence="12" type="ORF">CYJ57_03330</name>
</gene>
<dbReference type="GO" id="GO:0005886">
    <property type="term" value="C:plasma membrane"/>
    <property type="evidence" value="ECO:0007669"/>
    <property type="project" value="TreeGrafter"/>
</dbReference>
<dbReference type="FunFam" id="3.40.50.720:FF:000049">
    <property type="entry name" value="Alanine dehydrogenase"/>
    <property type="match status" value="1"/>
</dbReference>
<feature type="binding site" evidence="9">
    <location>
        <position position="219"/>
    </location>
    <ligand>
        <name>NAD(+)</name>
        <dbReference type="ChEBI" id="CHEBI:57540"/>
    </ligand>
</feature>
<feature type="domain" description="Alanine dehydrogenase/pyridine nucleotide transhydrogenase N-terminal" evidence="11">
    <location>
        <begin position="4"/>
        <end position="136"/>
    </location>
</feature>
<dbReference type="InterPro" id="IPR036291">
    <property type="entry name" value="NAD(P)-bd_dom_sf"/>
</dbReference>
<comment type="caution">
    <text evidence="12">The sequence shown here is derived from an EMBL/GenBank/DDBJ whole genome shotgun (WGS) entry which is preliminary data.</text>
</comment>
<dbReference type="SUPFAM" id="SSF51735">
    <property type="entry name" value="NAD(P)-binding Rossmann-fold domains"/>
    <property type="match status" value="1"/>
</dbReference>
<evidence type="ECO:0000256" key="4">
    <source>
        <dbReference type="ARBA" id="ARBA00023002"/>
    </source>
</evidence>
<dbReference type="SMART" id="SM01002">
    <property type="entry name" value="AlaDh_PNT_C"/>
    <property type="match status" value="1"/>
</dbReference>
<feature type="binding site" evidence="8">
    <location>
        <position position="74"/>
    </location>
    <ligand>
        <name>substrate</name>
    </ligand>
</feature>
<feature type="active site" description="Proton donor/acceptor" evidence="7">
    <location>
        <position position="269"/>
    </location>
</feature>
<evidence type="ECO:0000256" key="3">
    <source>
        <dbReference type="ARBA" id="ARBA00012897"/>
    </source>
</evidence>
<dbReference type="UniPathway" id="UPA00527">
    <property type="reaction ID" value="UER00585"/>
</dbReference>
<evidence type="ECO:0000256" key="1">
    <source>
        <dbReference type="ARBA" id="ARBA00005206"/>
    </source>
</evidence>
<dbReference type="GO" id="GO:0000166">
    <property type="term" value="F:nucleotide binding"/>
    <property type="evidence" value="ECO:0007669"/>
    <property type="project" value="UniProtKB-KW"/>
</dbReference>
<feature type="binding site" evidence="9">
    <location>
        <position position="133"/>
    </location>
    <ligand>
        <name>NAD(+)</name>
        <dbReference type="ChEBI" id="CHEBI:57540"/>
    </ligand>
</feature>
<feature type="binding site" evidence="9">
    <location>
        <position position="197"/>
    </location>
    <ligand>
        <name>NAD(+)</name>
        <dbReference type="ChEBI" id="CHEBI:57540"/>
    </ligand>
</feature>
<name>A0A2I1K1T7_9LACT</name>
<dbReference type="Proteomes" id="UP000234384">
    <property type="component" value="Unassembled WGS sequence"/>
</dbReference>
<organism evidence="12 13">
    <name type="scientific">Falseniella ignava</name>
    <dbReference type="NCBI Taxonomy" id="137730"/>
    <lineage>
        <taxon>Bacteria</taxon>
        <taxon>Bacillati</taxon>
        <taxon>Bacillota</taxon>
        <taxon>Bacilli</taxon>
        <taxon>Lactobacillales</taxon>
        <taxon>Aerococcaceae</taxon>
        <taxon>Falseniella</taxon>
    </lineage>
</organism>
<dbReference type="SUPFAM" id="SSF52283">
    <property type="entry name" value="Formate/glycerate dehydrogenase catalytic domain-like"/>
    <property type="match status" value="1"/>
</dbReference>
<feature type="binding site" evidence="9">
    <location>
        <begin position="238"/>
        <end position="239"/>
    </location>
    <ligand>
        <name>NAD(+)</name>
        <dbReference type="ChEBI" id="CHEBI:57540"/>
    </ligand>
</feature>
<dbReference type="PANTHER" id="PTHR42795:SF1">
    <property type="entry name" value="ALANINE DEHYDROGENASE"/>
    <property type="match status" value="1"/>
</dbReference>
<evidence type="ECO:0000256" key="9">
    <source>
        <dbReference type="PIRSR" id="PIRSR000183-3"/>
    </source>
</evidence>
<dbReference type="AlphaFoldDB" id="A0A2I1K1T7"/>
<comment type="similarity">
    <text evidence="2 6">Belongs to the AlaDH/PNT family.</text>
</comment>
<evidence type="ECO:0000256" key="8">
    <source>
        <dbReference type="PIRSR" id="PIRSR000183-2"/>
    </source>
</evidence>
<dbReference type="Gene3D" id="3.40.50.720">
    <property type="entry name" value="NAD(P)-binding Rossmann-like Domain"/>
    <property type="match status" value="2"/>
</dbReference>
<dbReference type="SMART" id="SM01003">
    <property type="entry name" value="AlaDh_PNT_N"/>
    <property type="match status" value="1"/>
</dbReference>
<keyword evidence="4 6" id="KW-0560">Oxidoreductase</keyword>
<reference evidence="12 13" key="1">
    <citation type="submission" date="2017-12" db="EMBL/GenBank/DDBJ databases">
        <title>Phylogenetic diversity of female urinary microbiome.</title>
        <authorList>
            <person name="Thomas-White K."/>
            <person name="Wolfe A.J."/>
        </authorList>
    </citation>
    <scope>NUCLEOTIDE SEQUENCE [LARGE SCALE GENOMIC DNA]</scope>
    <source>
        <strain evidence="12 13">UMB0898</strain>
    </source>
</reference>
<evidence type="ECO:0000313" key="12">
    <source>
        <dbReference type="EMBL" id="PKY89567.1"/>
    </source>
</evidence>
<evidence type="ECO:0000259" key="11">
    <source>
        <dbReference type="SMART" id="SM01003"/>
    </source>
</evidence>
<keyword evidence="9" id="KW-0547">Nucleotide-binding</keyword>
<dbReference type="PANTHER" id="PTHR42795">
    <property type="entry name" value="ALANINE DEHYDROGENASE"/>
    <property type="match status" value="1"/>
</dbReference>
<dbReference type="NCBIfam" id="TIGR00518">
    <property type="entry name" value="alaDH"/>
    <property type="match status" value="1"/>
</dbReference>
<protein>
    <recommendedName>
        <fullName evidence="3 6">Alanine dehydrogenase</fullName>
        <ecNumber evidence="3 6">1.4.1.1</ecNumber>
    </recommendedName>
</protein>
<dbReference type="EMBL" id="PKHE01000006">
    <property type="protein sequence ID" value="PKY89567.1"/>
    <property type="molecule type" value="Genomic_DNA"/>
</dbReference>
<dbReference type="Pfam" id="PF05222">
    <property type="entry name" value="AlaDh_PNT_N"/>
    <property type="match status" value="1"/>
</dbReference>
<dbReference type="InterPro" id="IPR008143">
    <property type="entry name" value="Ala_DH/PNT_CS2"/>
</dbReference>
<feature type="binding site" evidence="9">
    <location>
        <position position="202"/>
    </location>
    <ligand>
        <name>NAD(+)</name>
        <dbReference type="ChEBI" id="CHEBI:57540"/>
    </ligand>
</feature>
<comment type="catalytic activity">
    <reaction evidence="6">
        <text>L-alanine + NAD(+) + H2O = pyruvate + NH4(+) + NADH + H(+)</text>
        <dbReference type="Rhea" id="RHEA:18405"/>
        <dbReference type="ChEBI" id="CHEBI:15361"/>
        <dbReference type="ChEBI" id="CHEBI:15377"/>
        <dbReference type="ChEBI" id="CHEBI:15378"/>
        <dbReference type="ChEBI" id="CHEBI:28938"/>
        <dbReference type="ChEBI" id="CHEBI:57540"/>
        <dbReference type="ChEBI" id="CHEBI:57945"/>
        <dbReference type="ChEBI" id="CHEBI:57972"/>
        <dbReference type="EC" id="1.4.1.1"/>
    </reaction>
</comment>
<dbReference type="PIRSF" id="PIRSF000183">
    <property type="entry name" value="Alanine_dh"/>
    <property type="match status" value="1"/>
</dbReference>
<dbReference type="InterPro" id="IPR007886">
    <property type="entry name" value="AlaDH/PNT_N"/>
</dbReference>
<comment type="pathway">
    <text evidence="1">Amino-acid degradation; L-alanine degradation via dehydrogenase pathway; NH(3) and pyruvate from L-alanine: step 1/1.</text>
</comment>
<evidence type="ECO:0000256" key="7">
    <source>
        <dbReference type="PIRSR" id="PIRSR000183-1"/>
    </source>
</evidence>
<feature type="binding site" evidence="9">
    <location>
        <begin position="266"/>
        <end position="269"/>
    </location>
    <ligand>
        <name>NAD(+)</name>
        <dbReference type="ChEBI" id="CHEBI:57540"/>
    </ligand>
</feature>
<feature type="domain" description="Alanine dehydrogenase/pyridine nucleotide transhydrogenase NAD(H)-binding" evidence="10">
    <location>
        <begin position="148"/>
        <end position="297"/>
    </location>
</feature>
<evidence type="ECO:0000259" key="10">
    <source>
        <dbReference type="SMART" id="SM01002"/>
    </source>
</evidence>
<dbReference type="InterPro" id="IPR008141">
    <property type="entry name" value="Ala_DH"/>
</dbReference>
<dbReference type="InterPro" id="IPR007698">
    <property type="entry name" value="AlaDH/PNT_NAD(H)-bd"/>
</dbReference>
<evidence type="ECO:0000256" key="6">
    <source>
        <dbReference type="PIRNR" id="PIRNR000183"/>
    </source>
</evidence>
<dbReference type="OrthoDB" id="9804592at2"/>
<evidence type="ECO:0000256" key="2">
    <source>
        <dbReference type="ARBA" id="ARBA00005689"/>
    </source>
</evidence>
<proteinExistence type="inferred from homology"/>
<accession>A0A2I1K1T7</accession>
<feature type="binding site" evidence="8">
    <location>
        <position position="15"/>
    </location>
    <ligand>
        <name>substrate</name>
    </ligand>
</feature>
<feature type="active site" description="Proton donor/acceptor" evidence="7">
    <location>
        <position position="95"/>
    </location>
</feature>
<sequence>MIIGVPKERKTRENRVGLTPDNVREIIDSGHEVWIETKAGAQSRFEDQDYVNAGAKVVPTAEEVWQADMVVKVKEPQPSEYQYFREGQILFCYLHLASEKELAEALVEKKVTGIAYETMTRNGRKTPLLMPMSEVAGRMAVQTAAHLLEQSQGGRGILLGGIPGVGKANVTIIGGGVVGENAAKIAQGMGASVTIIDINPNRLAELENTLGQGLHTLMSNEQNIHDAVIQSDVVIGSVLIPGREAPVLVKEETVKQMKPGAVMIDIAVDQGGNFETTTHSTTFEDPTYIVHDVVHYAVANVPGAVPRTSTIGLTNVSLPYVKWIASAGLIEAVKQDIMVETGINTYQGHITHYEVATSLDMHHEPLSNLIPAK</sequence>
<dbReference type="PROSITE" id="PS00837">
    <property type="entry name" value="ALADH_PNT_2"/>
    <property type="match status" value="1"/>
</dbReference>
<dbReference type="CDD" id="cd05305">
    <property type="entry name" value="L-AlaDH"/>
    <property type="match status" value="1"/>
</dbReference>
<dbReference type="Pfam" id="PF01262">
    <property type="entry name" value="AlaDh_PNT_C"/>
    <property type="match status" value="1"/>
</dbReference>